<name>A0A0U1P4R8_9BACI</name>
<protein>
    <submittedName>
        <fullName evidence="3">Tn7-like transposition protein A</fullName>
    </submittedName>
</protein>
<dbReference type="EMBL" id="CVRB01000007">
    <property type="protein sequence ID" value="CRK85237.1"/>
    <property type="molecule type" value="Genomic_DNA"/>
</dbReference>
<dbReference type="InterPro" id="IPR014833">
    <property type="entry name" value="TnsA_N"/>
</dbReference>
<keyword evidence="4" id="KW-1185">Reference proteome</keyword>
<dbReference type="InterPro" id="IPR011335">
    <property type="entry name" value="Restrct_endonuc-II-like"/>
</dbReference>
<dbReference type="GO" id="GO:0003676">
    <property type="term" value="F:nucleic acid binding"/>
    <property type="evidence" value="ECO:0007669"/>
    <property type="project" value="InterPro"/>
</dbReference>
<organism evidence="3 4">
    <name type="scientific">Neobacillus massiliamazoniensis</name>
    <dbReference type="NCBI Taxonomy" id="1499688"/>
    <lineage>
        <taxon>Bacteria</taxon>
        <taxon>Bacillati</taxon>
        <taxon>Bacillota</taxon>
        <taxon>Bacilli</taxon>
        <taxon>Bacillales</taxon>
        <taxon>Bacillaceae</taxon>
        <taxon>Neobacillus</taxon>
    </lineage>
</organism>
<dbReference type="STRING" id="1499688.BN000_05309"/>
<dbReference type="Gene3D" id="3.40.1350.10">
    <property type="match status" value="1"/>
</dbReference>
<feature type="domain" description="TnsA endonuclease N-terminal" evidence="2">
    <location>
        <begin position="71"/>
        <end position="167"/>
    </location>
</feature>
<gene>
    <name evidence="3" type="ORF">BN000_05309</name>
</gene>
<dbReference type="Gene3D" id="1.10.10.10">
    <property type="entry name" value="Winged helix-like DNA-binding domain superfamily/Winged helix DNA-binding domain"/>
    <property type="match status" value="1"/>
</dbReference>
<dbReference type="AlphaFoldDB" id="A0A0U1P4R8"/>
<dbReference type="CDD" id="cd22362">
    <property type="entry name" value="TnsA_endonuclease-like"/>
    <property type="match status" value="1"/>
</dbReference>
<reference evidence="4" key="1">
    <citation type="submission" date="2015-05" db="EMBL/GenBank/DDBJ databases">
        <authorList>
            <person name="Urmite Genomes"/>
        </authorList>
    </citation>
    <scope>NUCLEOTIDE SEQUENCE [LARGE SCALE GENOMIC DNA]</scope>
    <source>
        <strain evidence="4">LF1</strain>
    </source>
</reference>
<evidence type="ECO:0000259" key="1">
    <source>
        <dbReference type="Pfam" id="PF08721"/>
    </source>
</evidence>
<dbReference type="InterPro" id="IPR014832">
    <property type="entry name" value="TnsA_C"/>
</dbReference>
<dbReference type="OrthoDB" id="5291587at2"/>
<dbReference type="Pfam" id="PF08722">
    <property type="entry name" value="Tn7_TnsA-like_N"/>
    <property type="match status" value="1"/>
</dbReference>
<feature type="domain" description="TnsA endonuclease C-terminal" evidence="1">
    <location>
        <begin position="170"/>
        <end position="253"/>
    </location>
</feature>
<sequence length="269" mass="31610">MGRKTPWTLNKYHRYLKEGLGQGEGKDYKPWKKVSDFSSKQTINRIPGIKTNRIHLLSTLEYQHFLLLDWDDSIIDIREHFPILNLIEVLAIADNLNVQYPRDRVTQVPKILTSSFCITKMVEGKRKTIIRTVRHSNTLKIRWKLILLEIERVYYKRLGIDWAILTEQNIPKQLVDNLQELYTHKELEDLHEFDIKKDQLIIMSQRLKSNLLKEKMSLLDMSIGLGNEFGVESGVFLYLFKHLLASKQLKINLNEPIDKRTSLLGKLSE</sequence>
<evidence type="ECO:0000313" key="4">
    <source>
        <dbReference type="Proteomes" id="UP000199087"/>
    </source>
</evidence>
<evidence type="ECO:0000313" key="3">
    <source>
        <dbReference type="EMBL" id="CRK85237.1"/>
    </source>
</evidence>
<dbReference type="Proteomes" id="UP000199087">
    <property type="component" value="Unassembled WGS sequence"/>
</dbReference>
<dbReference type="SUPFAM" id="SSF52980">
    <property type="entry name" value="Restriction endonuclease-like"/>
    <property type="match status" value="1"/>
</dbReference>
<dbReference type="InterPro" id="IPR036388">
    <property type="entry name" value="WH-like_DNA-bd_sf"/>
</dbReference>
<dbReference type="InterPro" id="IPR011856">
    <property type="entry name" value="tRNA_endonuc-like_dom_sf"/>
</dbReference>
<dbReference type="RefSeq" id="WP_141650926.1">
    <property type="nucleotide sequence ID" value="NZ_CVRB01000007.1"/>
</dbReference>
<proteinExistence type="predicted"/>
<accession>A0A0U1P4R8</accession>
<evidence type="ECO:0000259" key="2">
    <source>
        <dbReference type="Pfam" id="PF08722"/>
    </source>
</evidence>
<dbReference type="Pfam" id="PF08721">
    <property type="entry name" value="Tn7_Tnp_TnsA_C"/>
    <property type="match status" value="1"/>
</dbReference>